<dbReference type="EMBL" id="BMAW01047559">
    <property type="protein sequence ID" value="GFS61542.1"/>
    <property type="molecule type" value="Genomic_DNA"/>
</dbReference>
<keyword evidence="3" id="KW-1185">Reference proteome</keyword>
<reference evidence="2" key="1">
    <citation type="submission" date="2020-08" db="EMBL/GenBank/DDBJ databases">
        <title>Multicomponent nature underlies the extraordinary mechanical properties of spider dragline silk.</title>
        <authorList>
            <person name="Kono N."/>
            <person name="Nakamura H."/>
            <person name="Mori M."/>
            <person name="Yoshida Y."/>
            <person name="Ohtoshi R."/>
            <person name="Malay A.D."/>
            <person name="Moran D.A.P."/>
            <person name="Tomita M."/>
            <person name="Numata K."/>
            <person name="Arakawa K."/>
        </authorList>
    </citation>
    <scope>NUCLEOTIDE SEQUENCE</scope>
</reference>
<evidence type="ECO:0000313" key="3">
    <source>
        <dbReference type="Proteomes" id="UP000887013"/>
    </source>
</evidence>
<gene>
    <name evidence="2" type="ORF">NPIL_416411</name>
</gene>
<name>A0A8X6IUY0_NEPPI</name>
<dbReference type="Proteomes" id="UP000887013">
    <property type="component" value="Unassembled WGS sequence"/>
</dbReference>
<accession>A0A8X6IUY0</accession>
<comment type="caution">
    <text evidence="2">The sequence shown here is derived from an EMBL/GenBank/DDBJ whole genome shotgun (WGS) entry which is preliminary data.</text>
</comment>
<organism evidence="2 3">
    <name type="scientific">Nephila pilipes</name>
    <name type="common">Giant wood spider</name>
    <name type="synonym">Nephila maculata</name>
    <dbReference type="NCBI Taxonomy" id="299642"/>
    <lineage>
        <taxon>Eukaryota</taxon>
        <taxon>Metazoa</taxon>
        <taxon>Ecdysozoa</taxon>
        <taxon>Arthropoda</taxon>
        <taxon>Chelicerata</taxon>
        <taxon>Arachnida</taxon>
        <taxon>Araneae</taxon>
        <taxon>Araneomorphae</taxon>
        <taxon>Entelegynae</taxon>
        <taxon>Araneoidea</taxon>
        <taxon>Nephilidae</taxon>
        <taxon>Nephila</taxon>
    </lineage>
</organism>
<protein>
    <submittedName>
        <fullName evidence="2">Uncharacterized protein</fullName>
    </submittedName>
</protein>
<evidence type="ECO:0000256" key="1">
    <source>
        <dbReference type="SAM" id="MobiDB-lite"/>
    </source>
</evidence>
<sequence length="122" mass="13376">MPADARQHRRSMTNSQTSRQQLGPPMRGLKTATDPQSISCVLAYLILPPEGALISVQLLYTDETPQTLSSTHCERIKVNSLFRSRGLPTTAPGTFASRFRLGQSPLRPAWGDLSSQIHMGDA</sequence>
<feature type="compositionally biased region" description="Polar residues" evidence="1">
    <location>
        <begin position="12"/>
        <end position="21"/>
    </location>
</feature>
<dbReference type="AlphaFoldDB" id="A0A8X6IUY0"/>
<evidence type="ECO:0000313" key="2">
    <source>
        <dbReference type="EMBL" id="GFS61542.1"/>
    </source>
</evidence>
<proteinExistence type="predicted"/>
<feature type="region of interest" description="Disordered" evidence="1">
    <location>
        <begin position="1"/>
        <end position="32"/>
    </location>
</feature>